<evidence type="ECO:0000313" key="2">
    <source>
        <dbReference type="Proteomes" id="UP001243009"/>
    </source>
</evidence>
<reference evidence="1 2" key="1">
    <citation type="submission" date="2023-08" db="EMBL/GenBank/DDBJ databases">
        <title>The draft genome sequence of Paracraurococcus sp. LOR1-02.</title>
        <authorList>
            <person name="Kingkaew E."/>
            <person name="Tanasupawat S."/>
        </authorList>
    </citation>
    <scope>NUCLEOTIDE SEQUENCE [LARGE SCALE GENOMIC DNA]</scope>
    <source>
        <strain evidence="1 2">LOR1-02</strain>
    </source>
</reference>
<accession>A0ABT9EDM5</accession>
<comment type="caution">
    <text evidence="1">The sequence shown here is derived from an EMBL/GenBank/DDBJ whole genome shotgun (WGS) entry which is preliminary data.</text>
</comment>
<dbReference type="Proteomes" id="UP001243009">
    <property type="component" value="Unassembled WGS sequence"/>
</dbReference>
<evidence type="ECO:0000313" key="1">
    <source>
        <dbReference type="EMBL" id="MDO9714309.1"/>
    </source>
</evidence>
<dbReference type="RefSeq" id="WP_305109143.1">
    <property type="nucleotide sequence ID" value="NZ_JAUTWS010000210.1"/>
</dbReference>
<sequence length="71" mass="7579">MQVSTAAVHDAERIVDLSEASPSTATVGGGVARIGMCSRTPRFGINYRLQNLDCTGPPRKMVREAQVGDEC</sequence>
<dbReference type="EMBL" id="JAUTWS010000210">
    <property type="protein sequence ID" value="MDO9714309.1"/>
    <property type="molecule type" value="Genomic_DNA"/>
</dbReference>
<protein>
    <submittedName>
        <fullName evidence="1">Uncharacterized protein</fullName>
    </submittedName>
</protein>
<gene>
    <name evidence="1" type="ORF">Q7A36_38815</name>
</gene>
<organism evidence="1 2">
    <name type="scientific">Paracraurococcus lichenis</name>
    <dbReference type="NCBI Taxonomy" id="3064888"/>
    <lineage>
        <taxon>Bacteria</taxon>
        <taxon>Pseudomonadati</taxon>
        <taxon>Pseudomonadota</taxon>
        <taxon>Alphaproteobacteria</taxon>
        <taxon>Acetobacterales</taxon>
        <taxon>Roseomonadaceae</taxon>
        <taxon>Paracraurococcus</taxon>
    </lineage>
</organism>
<proteinExistence type="predicted"/>
<name>A0ABT9EDM5_9PROT</name>
<keyword evidence="2" id="KW-1185">Reference proteome</keyword>